<dbReference type="Proteomes" id="UP000504752">
    <property type="component" value="Chromosome"/>
</dbReference>
<keyword evidence="2" id="KW-0472">Membrane</keyword>
<dbReference type="RefSeq" id="WP_159522780.1">
    <property type="nucleotide sequence ID" value="NZ_CP053642.1"/>
</dbReference>
<proteinExistence type="predicted"/>
<sequence length="368" mass="36404">MTDEDLGEREAVASAGAPEGPDGDDERPGPIGADCVDGGDGANGAEGSEAANGAEGSQGPEGDGVEPRRRLLTWRRGIAVVVILAALLGLAGVGAERYARHEITSRVLSSLHGLSPDARLSLDGPVLPQVVRGEIDSLSITASTLTVMRAGAPATEAATPAPEPTAEPTPGDGGLLGGLLNIVTGAQGCSAPRVGDPAAIQGAQLSDVALTIEGLSTSGVHHADHVVLSGTLPWAEVDRMAGLVVGGVSSPSSSPLQEGAANSPGTAILRGTVCGQGVGIHLAPVVTEAGGVSLTVTSISWAGRDIPADQSIAGKTVLEWLGMGPSSLGLPADALPTGFRVTAARVGGGGIEVRIEASDADLSALTPS</sequence>
<evidence type="ECO:0000313" key="4">
    <source>
        <dbReference type="Proteomes" id="UP000504752"/>
    </source>
</evidence>
<name>A0A6M8B7Z5_9ACTO</name>
<dbReference type="AlphaFoldDB" id="A0A6M8B7Z5"/>
<feature type="transmembrane region" description="Helical" evidence="2">
    <location>
        <begin position="77"/>
        <end position="95"/>
    </location>
</feature>
<dbReference type="EMBL" id="CP053642">
    <property type="protein sequence ID" value="QKD79035.1"/>
    <property type="molecule type" value="Genomic_DNA"/>
</dbReference>
<reference evidence="3 4" key="1">
    <citation type="submission" date="2020-05" db="EMBL/GenBank/DDBJ databases">
        <title>Actinomyces sp. zg-325.</title>
        <authorList>
            <person name="Yang C."/>
        </authorList>
    </citation>
    <scope>NUCLEOTIDE SEQUENCE [LARGE SCALE GENOMIC DNA]</scope>
    <source>
        <strain evidence="4">zg-325</strain>
    </source>
</reference>
<keyword evidence="2" id="KW-1133">Transmembrane helix</keyword>
<evidence type="ECO:0000256" key="1">
    <source>
        <dbReference type="SAM" id="MobiDB-lite"/>
    </source>
</evidence>
<evidence type="ECO:0000313" key="3">
    <source>
        <dbReference type="EMBL" id="QKD79035.1"/>
    </source>
</evidence>
<protein>
    <recommendedName>
        <fullName evidence="5">DUF2993 domain-containing protein</fullName>
    </recommendedName>
</protein>
<feature type="region of interest" description="Disordered" evidence="1">
    <location>
        <begin position="1"/>
        <end position="66"/>
    </location>
</feature>
<dbReference type="KEGG" id="amam:HPC72_01055"/>
<feature type="compositionally biased region" description="Low complexity" evidence="1">
    <location>
        <begin position="45"/>
        <end position="57"/>
    </location>
</feature>
<organism evidence="3 4">
    <name type="scientific">Actinomyces marmotae</name>
    <dbReference type="NCBI Taxonomy" id="2737173"/>
    <lineage>
        <taxon>Bacteria</taxon>
        <taxon>Bacillati</taxon>
        <taxon>Actinomycetota</taxon>
        <taxon>Actinomycetes</taxon>
        <taxon>Actinomycetales</taxon>
        <taxon>Actinomycetaceae</taxon>
        <taxon>Actinomyces</taxon>
    </lineage>
</organism>
<accession>A0A6M8B7Z5</accession>
<evidence type="ECO:0000256" key="2">
    <source>
        <dbReference type="SAM" id="Phobius"/>
    </source>
</evidence>
<gene>
    <name evidence="3" type="ORF">HPC72_01055</name>
</gene>
<evidence type="ECO:0008006" key="5">
    <source>
        <dbReference type="Google" id="ProtNLM"/>
    </source>
</evidence>
<keyword evidence="4" id="KW-1185">Reference proteome</keyword>
<keyword evidence="2" id="KW-0812">Transmembrane</keyword>